<organism evidence="2 3">
    <name type="scientific">Epichloe festucae (strain Fl1)</name>
    <dbReference type="NCBI Taxonomy" id="877507"/>
    <lineage>
        <taxon>Eukaryota</taxon>
        <taxon>Fungi</taxon>
        <taxon>Dikarya</taxon>
        <taxon>Ascomycota</taxon>
        <taxon>Pezizomycotina</taxon>
        <taxon>Sordariomycetes</taxon>
        <taxon>Hypocreomycetidae</taxon>
        <taxon>Hypocreales</taxon>
        <taxon>Clavicipitaceae</taxon>
        <taxon>Epichloe</taxon>
    </lineage>
</organism>
<dbReference type="EMBL" id="CP031386">
    <property type="protein sequence ID" value="QPG96076.1"/>
    <property type="molecule type" value="Genomic_DNA"/>
</dbReference>
<accession>A0A7S9KNT6</accession>
<evidence type="ECO:0000256" key="1">
    <source>
        <dbReference type="SAM" id="MobiDB-lite"/>
    </source>
</evidence>
<feature type="compositionally biased region" description="Basic and acidic residues" evidence="1">
    <location>
        <begin position="26"/>
        <end position="54"/>
    </location>
</feature>
<name>A0A7S9KNT6_EPIFF</name>
<feature type="region of interest" description="Disordered" evidence="1">
    <location>
        <begin position="26"/>
        <end position="56"/>
    </location>
</feature>
<reference evidence="2 3" key="1">
    <citation type="journal article" date="2018" name="PLoS Genet.">
        <title>Repeat elements organise 3D genome structure and mediate transcription in the filamentous fungus Epichloe festucae.</title>
        <authorList>
            <person name="Winter D.J."/>
            <person name="Ganley A.R.D."/>
            <person name="Young C.A."/>
            <person name="Liachko I."/>
            <person name="Schardl C.L."/>
            <person name="Dupont P.Y."/>
            <person name="Berry D."/>
            <person name="Ram A."/>
            <person name="Scott B."/>
            <person name="Cox M.P."/>
        </authorList>
    </citation>
    <scope>NUCLEOTIDE SEQUENCE [LARGE SCALE GENOMIC DNA]</scope>
    <source>
        <strain evidence="2 3">Fl1</strain>
    </source>
</reference>
<evidence type="ECO:0000313" key="3">
    <source>
        <dbReference type="Proteomes" id="UP000594364"/>
    </source>
</evidence>
<dbReference type="Proteomes" id="UP000594364">
    <property type="component" value="Chromosome 2"/>
</dbReference>
<proteinExistence type="predicted"/>
<keyword evidence="3" id="KW-1185">Reference proteome</keyword>
<protein>
    <submittedName>
        <fullName evidence="2">Uncharacterized protein</fullName>
    </submittedName>
</protein>
<evidence type="ECO:0000313" key="2">
    <source>
        <dbReference type="EMBL" id="QPG96076.1"/>
    </source>
</evidence>
<gene>
    <name evidence="2" type="ORF">C2857_003073</name>
</gene>
<dbReference type="AlphaFoldDB" id="A0A7S9KNT6"/>
<sequence length="101" mass="10984">MYGELKSFGGGDDLCDDRAMAKDEGINSRLDLGRMKEPTEDIEEDRTRDGEGVRLGDIPHNVALNRSIQSRDESRRDDRALGALADDVVAAVDGCDFGRGG</sequence>